<dbReference type="Pfam" id="PF20662">
    <property type="entry name" value="COG4_C"/>
    <property type="match status" value="1"/>
</dbReference>
<evidence type="ECO:0000313" key="5">
    <source>
        <dbReference type="WBParaSite" id="SCUD_0001497601-mRNA-1"/>
    </source>
</evidence>
<sequence length="191" mass="21725">MQLPFTPPPIYLFILAGSLSSSSSIVNVPTVSSFNMIGPNALTRYHFLITLNSIEASQKDLLSLVNHLESELNLLYQNQEINSQKLNMCITELKVSISDQLQALLDSAFEYLSTSVIQSQVKTLLNVFKSLKYDLIEEDLDVFAANDRWIESCIAHTEDFLKPFRVFKFHIVVITFFYNYVISITVVIEFG</sequence>
<dbReference type="WBParaSite" id="SCUD_0001497601-mRNA-1">
    <property type="protein sequence ID" value="SCUD_0001497601-mRNA-1"/>
    <property type="gene ID" value="SCUD_0001497601"/>
</dbReference>
<keyword evidence="1" id="KW-0472">Membrane</keyword>
<dbReference type="AlphaFoldDB" id="A0A183KIW7"/>
<keyword evidence="1" id="KW-0812">Transmembrane</keyword>
<reference evidence="5" key="1">
    <citation type="submission" date="2016-06" db="UniProtKB">
        <authorList>
            <consortium name="WormBaseParasite"/>
        </authorList>
    </citation>
    <scope>IDENTIFICATION</scope>
</reference>
<dbReference type="EMBL" id="UZAK01037182">
    <property type="protein sequence ID" value="VDP58031.1"/>
    <property type="molecule type" value="Genomic_DNA"/>
</dbReference>
<feature type="domain" description="Conserved oligomeric Golgi complex subunit 4 C-terminal" evidence="2">
    <location>
        <begin position="47"/>
        <end position="165"/>
    </location>
</feature>
<dbReference type="PANTHER" id="PTHR24016:SF0">
    <property type="entry name" value="CONSERVED OLIGOMERIC GOLGI COMPLEX SUBUNIT 4"/>
    <property type="match status" value="1"/>
</dbReference>
<evidence type="ECO:0000313" key="4">
    <source>
        <dbReference type="Proteomes" id="UP000279833"/>
    </source>
</evidence>
<reference evidence="3 4" key="2">
    <citation type="submission" date="2018-11" db="EMBL/GenBank/DDBJ databases">
        <authorList>
            <consortium name="Pathogen Informatics"/>
        </authorList>
    </citation>
    <scope>NUCLEOTIDE SEQUENCE [LARGE SCALE GENOMIC DNA]</scope>
    <source>
        <strain evidence="3">Dakar</strain>
        <strain evidence="4">Dakar, Senegal</strain>
    </source>
</reference>
<feature type="transmembrane region" description="Helical" evidence="1">
    <location>
        <begin position="169"/>
        <end position="188"/>
    </location>
</feature>
<dbReference type="STRING" id="6186.A0A183KIW7"/>
<dbReference type="Proteomes" id="UP000279833">
    <property type="component" value="Unassembled WGS sequence"/>
</dbReference>
<evidence type="ECO:0000313" key="3">
    <source>
        <dbReference type="EMBL" id="VDP58031.1"/>
    </source>
</evidence>
<name>A0A183KIW7_9TREM</name>
<organism evidence="5">
    <name type="scientific">Schistosoma curassoni</name>
    <dbReference type="NCBI Taxonomy" id="6186"/>
    <lineage>
        <taxon>Eukaryota</taxon>
        <taxon>Metazoa</taxon>
        <taxon>Spiralia</taxon>
        <taxon>Lophotrochozoa</taxon>
        <taxon>Platyhelminthes</taxon>
        <taxon>Trematoda</taxon>
        <taxon>Digenea</taxon>
        <taxon>Strigeidida</taxon>
        <taxon>Schistosomatoidea</taxon>
        <taxon>Schistosomatidae</taxon>
        <taxon>Schistosoma</taxon>
    </lineage>
</organism>
<accession>A0A183KIW7</accession>
<dbReference type="Gene3D" id="1.10.287.1060">
    <property type="entry name" value="ESAT-6-like"/>
    <property type="match status" value="1"/>
</dbReference>
<dbReference type="InterPro" id="IPR048684">
    <property type="entry name" value="COG4_C"/>
</dbReference>
<keyword evidence="4" id="KW-1185">Reference proteome</keyword>
<dbReference type="PANTHER" id="PTHR24016">
    <property type="entry name" value="CONSERVED OLIGOMERIC GOLGI COMPLEX SUBUNIT 4"/>
    <property type="match status" value="1"/>
</dbReference>
<keyword evidence="1" id="KW-1133">Transmembrane helix</keyword>
<evidence type="ECO:0000259" key="2">
    <source>
        <dbReference type="Pfam" id="PF20662"/>
    </source>
</evidence>
<dbReference type="InterPro" id="IPR048682">
    <property type="entry name" value="COG4"/>
</dbReference>
<proteinExistence type="predicted"/>
<evidence type="ECO:0000256" key="1">
    <source>
        <dbReference type="SAM" id="Phobius"/>
    </source>
</evidence>
<gene>
    <name evidence="3" type="ORF">SCUD_LOCUS14973</name>
</gene>
<protein>
    <submittedName>
        <fullName evidence="5">Transmembrane protein</fullName>
    </submittedName>
</protein>